<dbReference type="AlphaFoldDB" id="A0A915J2M4"/>
<dbReference type="PROSITE" id="PS50096">
    <property type="entry name" value="IQ"/>
    <property type="match status" value="1"/>
</dbReference>
<dbReference type="WBParaSite" id="nRc.2.0.1.t20716-RA">
    <property type="protein sequence ID" value="nRc.2.0.1.t20716-RA"/>
    <property type="gene ID" value="nRc.2.0.1.g20716"/>
</dbReference>
<feature type="region of interest" description="Disordered" evidence="1">
    <location>
        <begin position="63"/>
        <end position="82"/>
    </location>
</feature>
<dbReference type="Pfam" id="PF00612">
    <property type="entry name" value="IQ"/>
    <property type="match status" value="1"/>
</dbReference>
<dbReference type="Proteomes" id="UP000887565">
    <property type="component" value="Unplaced"/>
</dbReference>
<dbReference type="CDD" id="cd23767">
    <property type="entry name" value="IQCD"/>
    <property type="match status" value="1"/>
</dbReference>
<sequence length="82" mass="9408">MLICIYRFDEVSSEMTSKIEGAVSAIDNSERAAYHESHFHNPDEAAVKIQAEIRGYLTRKHIHEEAGQQNNNNFSSEQDRNQ</sequence>
<evidence type="ECO:0000313" key="3">
    <source>
        <dbReference type="WBParaSite" id="nRc.2.0.1.t20716-RA"/>
    </source>
</evidence>
<organism evidence="2 3">
    <name type="scientific">Romanomermis culicivorax</name>
    <name type="common">Nematode worm</name>
    <dbReference type="NCBI Taxonomy" id="13658"/>
    <lineage>
        <taxon>Eukaryota</taxon>
        <taxon>Metazoa</taxon>
        <taxon>Ecdysozoa</taxon>
        <taxon>Nematoda</taxon>
        <taxon>Enoplea</taxon>
        <taxon>Dorylaimia</taxon>
        <taxon>Mermithida</taxon>
        <taxon>Mermithoidea</taxon>
        <taxon>Mermithidae</taxon>
        <taxon>Romanomermis</taxon>
    </lineage>
</organism>
<reference evidence="3" key="1">
    <citation type="submission" date="2022-11" db="UniProtKB">
        <authorList>
            <consortium name="WormBaseParasite"/>
        </authorList>
    </citation>
    <scope>IDENTIFICATION</scope>
</reference>
<name>A0A915J2M4_ROMCU</name>
<protein>
    <submittedName>
        <fullName evidence="3">Uncharacterized protein</fullName>
    </submittedName>
</protein>
<dbReference type="InterPro" id="IPR000048">
    <property type="entry name" value="IQ_motif_EF-hand-BS"/>
</dbReference>
<evidence type="ECO:0000256" key="1">
    <source>
        <dbReference type="SAM" id="MobiDB-lite"/>
    </source>
</evidence>
<feature type="compositionally biased region" description="Polar residues" evidence="1">
    <location>
        <begin position="67"/>
        <end position="76"/>
    </location>
</feature>
<keyword evidence="2" id="KW-1185">Reference proteome</keyword>
<proteinExistence type="predicted"/>
<dbReference type="Gene3D" id="1.20.5.190">
    <property type="match status" value="1"/>
</dbReference>
<accession>A0A915J2M4</accession>
<evidence type="ECO:0000313" key="2">
    <source>
        <dbReference type="Proteomes" id="UP000887565"/>
    </source>
</evidence>